<protein>
    <submittedName>
        <fullName evidence="2">Uncharacterized protein</fullName>
    </submittedName>
</protein>
<evidence type="ECO:0000313" key="3">
    <source>
        <dbReference type="Proteomes" id="UP000265520"/>
    </source>
</evidence>
<accession>A0A392SSA3</accession>
<dbReference type="AlphaFoldDB" id="A0A392SSA3"/>
<name>A0A392SSA3_9FABA</name>
<feature type="non-terminal residue" evidence="2">
    <location>
        <position position="1"/>
    </location>
</feature>
<evidence type="ECO:0000256" key="1">
    <source>
        <dbReference type="SAM" id="MobiDB-lite"/>
    </source>
</evidence>
<evidence type="ECO:0000313" key="2">
    <source>
        <dbReference type="EMBL" id="MCI51748.1"/>
    </source>
</evidence>
<dbReference type="EMBL" id="LXQA010436704">
    <property type="protein sequence ID" value="MCI51748.1"/>
    <property type="molecule type" value="Genomic_DNA"/>
</dbReference>
<feature type="region of interest" description="Disordered" evidence="1">
    <location>
        <begin position="1"/>
        <end position="27"/>
    </location>
</feature>
<dbReference type="Proteomes" id="UP000265520">
    <property type="component" value="Unassembled WGS sequence"/>
</dbReference>
<keyword evidence="3" id="KW-1185">Reference proteome</keyword>
<proteinExistence type="predicted"/>
<sequence>GASLGEKSLAERAPYQKVPHSSQQVSVCCQDKLAGRGKAR</sequence>
<comment type="caution">
    <text evidence="2">The sequence shown here is derived from an EMBL/GenBank/DDBJ whole genome shotgun (WGS) entry which is preliminary data.</text>
</comment>
<reference evidence="2 3" key="1">
    <citation type="journal article" date="2018" name="Front. Plant Sci.">
        <title>Red Clover (Trifolium pratense) and Zigzag Clover (T. medium) - A Picture of Genomic Similarities and Differences.</title>
        <authorList>
            <person name="Dluhosova J."/>
            <person name="Istvanek J."/>
            <person name="Nedelnik J."/>
            <person name="Repkova J."/>
        </authorList>
    </citation>
    <scope>NUCLEOTIDE SEQUENCE [LARGE SCALE GENOMIC DNA]</scope>
    <source>
        <strain evidence="3">cv. 10/8</strain>
        <tissue evidence="2">Leaf</tissue>
    </source>
</reference>
<organism evidence="2 3">
    <name type="scientific">Trifolium medium</name>
    <dbReference type="NCBI Taxonomy" id="97028"/>
    <lineage>
        <taxon>Eukaryota</taxon>
        <taxon>Viridiplantae</taxon>
        <taxon>Streptophyta</taxon>
        <taxon>Embryophyta</taxon>
        <taxon>Tracheophyta</taxon>
        <taxon>Spermatophyta</taxon>
        <taxon>Magnoliopsida</taxon>
        <taxon>eudicotyledons</taxon>
        <taxon>Gunneridae</taxon>
        <taxon>Pentapetalae</taxon>
        <taxon>rosids</taxon>
        <taxon>fabids</taxon>
        <taxon>Fabales</taxon>
        <taxon>Fabaceae</taxon>
        <taxon>Papilionoideae</taxon>
        <taxon>50 kb inversion clade</taxon>
        <taxon>NPAAA clade</taxon>
        <taxon>Hologalegina</taxon>
        <taxon>IRL clade</taxon>
        <taxon>Trifolieae</taxon>
        <taxon>Trifolium</taxon>
    </lineage>
</organism>